<evidence type="ECO:0000313" key="6">
    <source>
        <dbReference type="Proteomes" id="UP000268652"/>
    </source>
</evidence>
<dbReference type="EMBL" id="RBDX01000013">
    <property type="protein sequence ID" value="RKN07777.1"/>
    <property type="molecule type" value="Genomic_DNA"/>
</dbReference>
<evidence type="ECO:0000313" key="4">
    <source>
        <dbReference type="EMBL" id="RKN07777.1"/>
    </source>
</evidence>
<dbReference type="RefSeq" id="WP_120698118.1">
    <property type="nucleotide sequence ID" value="NZ_RBDX01000013.1"/>
</dbReference>
<keyword evidence="6" id="KW-1185">Reference proteome</keyword>
<dbReference type="AlphaFoldDB" id="A0A3A9WNL9"/>
<feature type="transmembrane region" description="Helical" evidence="2">
    <location>
        <begin position="37"/>
        <end position="56"/>
    </location>
</feature>
<keyword evidence="2" id="KW-0472">Membrane</keyword>
<evidence type="ECO:0000313" key="7">
    <source>
        <dbReference type="Proteomes" id="UP000275024"/>
    </source>
</evidence>
<feature type="compositionally biased region" description="Pro residues" evidence="1">
    <location>
        <begin position="1"/>
        <end position="12"/>
    </location>
</feature>
<gene>
    <name evidence="5" type="ORF">D7318_17950</name>
    <name evidence="4" type="ORF">D7319_16970</name>
</gene>
<dbReference type="EMBL" id="RBDY01000012">
    <property type="protein sequence ID" value="RKN20767.1"/>
    <property type="molecule type" value="Genomic_DNA"/>
</dbReference>
<evidence type="ECO:0000256" key="2">
    <source>
        <dbReference type="SAM" id="Phobius"/>
    </source>
</evidence>
<feature type="domain" description="DUF4350" evidence="3">
    <location>
        <begin position="66"/>
        <end position="241"/>
    </location>
</feature>
<sequence>MTAAPDAPPRPALPGTEPPDTAVSPDARQLWRSARGFVAALAVLVTAGLALALLNAGEDGTRHPRAATPDGARAVAELLADRGVETTLVTTAREAAAATGPDSTLLVVRPEALTDAARATVARTATAPGARTVLLAPGQAALNAFAPGVTAAEPVPADERAPRCDDATARRAGSALTGGFRYATGPGTSPITACYPAAGLPTLLTVPTEGDGETVLLGTHEPLLNEHLDEHGNASLALQLLGERPHLVWYLPSPEDAPSTGGEESLLDLLDPSWRWATLQLAIAAALAALWRGRRLGPVVTEPLPVTVRAAEATEGRARLYHQASARDRAAEALRSGARARLARLTGVPTAAAHAPDALPRAVAAHTGDGPEAVHALLFGPPPPDDPSLVRLADDLDALERRVAPTTAPPTEGKDHRP</sequence>
<keyword evidence="2" id="KW-1133">Transmembrane helix</keyword>
<dbReference type="Proteomes" id="UP000268652">
    <property type="component" value="Unassembled WGS sequence"/>
</dbReference>
<organism evidence="4 7">
    <name type="scientific">Streptomyces radicis</name>
    <dbReference type="NCBI Taxonomy" id="1750517"/>
    <lineage>
        <taxon>Bacteria</taxon>
        <taxon>Bacillati</taxon>
        <taxon>Actinomycetota</taxon>
        <taxon>Actinomycetes</taxon>
        <taxon>Kitasatosporales</taxon>
        <taxon>Streptomycetaceae</taxon>
        <taxon>Streptomyces</taxon>
    </lineage>
</organism>
<comment type="caution">
    <text evidence="4">The sequence shown here is derived from an EMBL/GenBank/DDBJ whole genome shotgun (WGS) entry which is preliminary data.</text>
</comment>
<evidence type="ECO:0000259" key="3">
    <source>
        <dbReference type="Pfam" id="PF14258"/>
    </source>
</evidence>
<accession>A0A3A9WNL9</accession>
<evidence type="ECO:0000313" key="5">
    <source>
        <dbReference type="EMBL" id="RKN20767.1"/>
    </source>
</evidence>
<dbReference type="InterPro" id="IPR025646">
    <property type="entry name" value="DUF4350"/>
</dbReference>
<feature type="region of interest" description="Disordered" evidence="1">
    <location>
        <begin position="398"/>
        <end position="418"/>
    </location>
</feature>
<dbReference type="OrthoDB" id="5241668at2"/>
<reference evidence="6 7" key="1">
    <citation type="submission" date="2018-09" db="EMBL/GenBank/DDBJ databases">
        <title>Streptomyces sp. nov. DS1-2, an endophytic actinomycete isolated from roots of Dendrobium scabrilingue.</title>
        <authorList>
            <person name="Kuncharoen N."/>
            <person name="Kudo T."/>
            <person name="Ohkuma M."/>
            <person name="Yuki M."/>
            <person name="Tanasupawat S."/>
        </authorList>
    </citation>
    <scope>NUCLEOTIDE SEQUENCE [LARGE SCALE GENOMIC DNA]</scope>
    <source>
        <strain evidence="4 7">AZ1-7</strain>
        <strain evidence="5 6">DS1-2</strain>
    </source>
</reference>
<protein>
    <submittedName>
        <fullName evidence="4">DUF4350 domain-containing protein</fullName>
    </submittedName>
</protein>
<name>A0A3A9WNL9_9ACTN</name>
<proteinExistence type="predicted"/>
<dbReference type="Pfam" id="PF14258">
    <property type="entry name" value="DUF4350"/>
    <property type="match status" value="1"/>
</dbReference>
<evidence type="ECO:0000256" key="1">
    <source>
        <dbReference type="SAM" id="MobiDB-lite"/>
    </source>
</evidence>
<keyword evidence="2" id="KW-0812">Transmembrane</keyword>
<feature type="region of interest" description="Disordered" evidence="1">
    <location>
        <begin position="1"/>
        <end position="24"/>
    </location>
</feature>
<dbReference type="Proteomes" id="UP000275024">
    <property type="component" value="Unassembled WGS sequence"/>
</dbReference>